<dbReference type="PATRIC" id="fig|49547.3.peg.1235"/>
<dbReference type="GO" id="GO:0016740">
    <property type="term" value="F:transferase activity"/>
    <property type="evidence" value="ECO:0007669"/>
    <property type="project" value="UniProtKB-KW"/>
</dbReference>
<evidence type="ECO:0000313" key="2">
    <source>
        <dbReference type="Proteomes" id="UP000077245"/>
    </source>
</evidence>
<gene>
    <name evidence="1" type="ORF">MBCUR_11540</name>
</gene>
<name>A0A162FF31_9EURY</name>
<evidence type="ECO:0000313" key="1">
    <source>
        <dbReference type="EMBL" id="KZX12145.1"/>
    </source>
</evidence>
<comment type="caution">
    <text evidence="1">The sequence shown here is derived from an EMBL/GenBank/DDBJ whole genome shotgun (WGS) entry which is preliminary data.</text>
</comment>
<protein>
    <submittedName>
        <fullName evidence="1">Nucleotidyltransferase substrate binding protein like protein</fullName>
    </submittedName>
</protein>
<keyword evidence="2" id="KW-1185">Reference proteome</keyword>
<sequence length="155" mass="18194">MEKTLAEEEKLNIYPITKSYELFSHSLIFYDQLEKRIENNPNSKDNEILANVGKSAVIGGFKLFFDQLITIMRKYIEYEDGRDECATYKCFFRTAGEKGLIDDFYKWMEFYRARDSVSEAPYSDEAVNNICLIAKEFDIYAKKIIAVLEEKILEM</sequence>
<dbReference type="RefSeq" id="WP_067091420.1">
    <property type="nucleotide sequence ID" value="NZ_LWMV01000172.1"/>
</dbReference>
<reference evidence="1 2" key="1">
    <citation type="submission" date="2016-04" db="EMBL/GenBank/DDBJ databases">
        <title>Genome sequence of Methanobrevibacter curvatus DSM 11111.</title>
        <authorList>
            <person name="Poehlein A."/>
            <person name="Seedorf H."/>
            <person name="Daniel R."/>
        </authorList>
    </citation>
    <scope>NUCLEOTIDE SEQUENCE [LARGE SCALE GENOMIC DNA]</scope>
    <source>
        <strain evidence="1 2">DSM 11111</strain>
    </source>
</reference>
<dbReference type="SUPFAM" id="SSF81593">
    <property type="entry name" value="Nucleotidyltransferase substrate binding subunit/domain"/>
    <property type="match status" value="1"/>
</dbReference>
<dbReference type="InterPro" id="IPR010235">
    <property type="entry name" value="HepT"/>
</dbReference>
<dbReference type="STRING" id="49547.MBCUR_11540"/>
<proteinExistence type="predicted"/>
<keyword evidence="1" id="KW-0808">Transferase</keyword>
<accession>A0A162FF31</accession>
<dbReference type="Proteomes" id="UP000077245">
    <property type="component" value="Unassembled WGS sequence"/>
</dbReference>
<dbReference type="OrthoDB" id="377134at2157"/>
<dbReference type="EMBL" id="LWMV01000172">
    <property type="protein sequence ID" value="KZX12145.1"/>
    <property type="molecule type" value="Genomic_DNA"/>
</dbReference>
<dbReference type="Pfam" id="PF08780">
    <property type="entry name" value="NTase_sub_bind"/>
    <property type="match status" value="1"/>
</dbReference>
<dbReference type="Gene3D" id="1.20.120.330">
    <property type="entry name" value="Nucleotidyltransferases domain 2"/>
    <property type="match status" value="1"/>
</dbReference>
<organism evidence="1 2">
    <name type="scientific">Methanobrevibacter curvatus</name>
    <dbReference type="NCBI Taxonomy" id="49547"/>
    <lineage>
        <taxon>Archaea</taxon>
        <taxon>Methanobacteriati</taxon>
        <taxon>Methanobacteriota</taxon>
        <taxon>Methanomada group</taxon>
        <taxon>Methanobacteria</taxon>
        <taxon>Methanobacteriales</taxon>
        <taxon>Methanobacteriaceae</taxon>
        <taxon>Methanobrevibacter</taxon>
    </lineage>
</organism>
<dbReference type="AlphaFoldDB" id="A0A162FF31"/>